<keyword evidence="4" id="KW-0804">Transcription</keyword>
<dbReference type="OrthoDB" id="4206507at2759"/>
<keyword evidence="3" id="KW-0238">DNA-binding</keyword>
<dbReference type="PROSITE" id="PS00463">
    <property type="entry name" value="ZN2_CY6_FUNGAL_1"/>
    <property type="match status" value="1"/>
</dbReference>
<dbReference type="GO" id="GO:0008270">
    <property type="term" value="F:zinc ion binding"/>
    <property type="evidence" value="ECO:0007669"/>
    <property type="project" value="InterPro"/>
</dbReference>
<dbReference type="Pfam" id="PF00172">
    <property type="entry name" value="Zn_clus"/>
    <property type="match status" value="1"/>
</dbReference>
<feature type="compositionally biased region" description="Basic and acidic residues" evidence="6">
    <location>
        <begin position="201"/>
        <end position="219"/>
    </location>
</feature>
<feature type="region of interest" description="Disordered" evidence="6">
    <location>
        <begin position="197"/>
        <end position="229"/>
    </location>
</feature>
<gene>
    <name evidence="8" type="ORF">T310_3971</name>
</gene>
<dbReference type="AlphaFoldDB" id="A0A0F4YVW9"/>
<dbReference type="RefSeq" id="XP_013328608.1">
    <property type="nucleotide sequence ID" value="XM_013473154.1"/>
</dbReference>
<dbReference type="GO" id="GO:0005634">
    <property type="term" value="C:nucleus"/>
    <property type="evidence" value="ECO:0007669"/>
    <property type="project" value="UniProtKB-SubCell"/>
</dbReference>
<dbReference type="SMART" id="SM00066">
    <property type="entry name" value="GAL4"/>
    <property type="match status" value="1"/>
</dbReference>
<dbReference type="PANTHER" id="PTHR31001:SF85">
    <property type="entry name" value="ZN(II)2CYS6 TRANSCRIPTION FACTOR (EUROFUNG)"/>
    <property type="match status" value="1"/>
</dbReference>
<evidence type="ECO:0000256" key="1">
    <source>
        <dbReference type="ARBA" id="ARBA00004123"/>
    </source>
</evidence>
<keyword evidence="2" id="KW-0805">Transcription regulation</keyword>
<dbReference type="Gene3D" id="4.10.240.10">
    <property type="entry name" value="Zn(2)-C6 fungal-type DNA-binding domain"/>
    <property type="match status" value="1"/>
</dbReference>
<dbReference type="PANTHER" id="PTHR31001">
    <property type="entry name" value="UNCHARACTERIZED TRANSCRIPTIONAL REGULATORY PROTEIN"/>
    <property type="match status" value="1"/>
</dbReference>
<organism evidence="8 9">
    <name type="scientific">Rasamsonia emersonii (strain ATCC 16479 / CBS 393.64 / IMI 116815)</name>
    <dbReference type="NCBI Taxonomy" id="1408163"/>
    <lineage>
        <taxon>Eukaryota</taxon>
        <taxon>Fungi</taxon>
        <taxon>Dikarya</taxon>
        <taxon>Ascomycota</taxon>
        <taxon>Pezizomycotina</taxon>
        <taxon>Eurotiomycetes</taxon>
        <taxon>Eurotiomycetidae</taxon>
        <taxon>Eurotiales</taxon>
        <taxon>Trichocomaceae</taxon>
        <taxon>Rasamsonia</taxon>
    </lineage>
</organism>
<dbReference type="InterPro" id="IPR050613">
    <property type="entry name" value="Sec_Metabolite_Reg"/>
</dbReference>
<dbReference type="SUPFAM" id="SSF57701">
    <property type="entry name" value="Zn2/Cys6 DNA-binding domain"/>
    <property type="match status" value="1"/>
</dbReference>
<evidence type="ECO:0000256" key="4">
    <source>
        <dbReference type="ARBA" id="ARBA00023163"/>
    </source>
</evidence>
<evidence type="ECO:0000256" key="2">
    <source>
        <dbReference type="ARBA" id="ARBA00023015"/>
    </source>
</evidence>
<evidence type="ECO:0000256" key="3">
    <source>
        <dbReference type="ARBA" id="ARBA00023125"/>
    </source>
</evidence>
<reference evidence="8 9" key="1">
    <citation type="submission" date="2015-04" db="EMBL/GenBank/DDBJ databases">
        <authorList>
            <person name="Heijne W.H."/>
            <person name="Fedorova N.D."/>
            <person name="Nierman W.C."/>
            <person name="Vollebregt A.W."/>
            <person name="Zhao Z."/>
            <person name="Wu L."/>
            <person name="Kumar M."/>
            <person name="Stam H."/>
            <person name="van den Berg M.A."/>
            <person name="Pel H.J."/>
        </authorList>
    </citation>
    <scope>NUCLEOTIDE SEQUENCE [LARGE SCALE GENOMIC DNA]</scope>
    <source>
        <strain evidence="8 9">CBS 393.64</strain>
    </source>
</reference>
<proteinExistence type="predicted"/>
<dbReference type="EMBL" id="LASV01000161">
    <property type="protein sequence ID" value="KKA21996.1"/>
    <property type="molecule type" value="Genomic_DNA"/>
</dbReference>
<comment type="subcellular location">
    <subcellularLocation>
        <location evidence="1">Nucleus</location>
    </subcellularLocation>
</comment>
<evidence type="ECO:0000259" key="7">
    <source>
        <dbReference type="PROSITE" id="PS50048"/>
    </source>
</evidence>
<evidence type="ECO:0000256" key="5">
    <source>
        <dbReference type="ARBA" id="ARBA00023242"/>
    </source>
</evidence>
<dbReference type="InterPro" id="IPR036864">
    <property type="entry name" value="Zn2-C6_fun-type_DNA-bd_sf"/>
</dbReference>
<evidence type="ECO:0000313" key="8">
    <source>
        <dbReference type="EMBL" id="KKA21996.1"/>
    </source>
</evidence>
<dbReference type="Proteomes" id="UP000053958">
    <property type="component" value="Unassembled WGS sequence"/>
</dbReference>
<dbReference type="GO" id="GO:0000981">
    <property type="term" value="F:DNA-binding transcription factor activity, RNA polymerase II-specific"/>
    <property type="evidence" value="ECO:0007669"/>
    <property type="project" value="InterPro"/>
</dbReference>
<accession>A0A0F4YVW9</accession>
<dbReference type="GeneID" id="25316320"/>
<keyword evidence="5" id="KW-0539">Nucleus</keyword>
<dbReference type="PROSITE" id="PS50048">
    <property type="entry name" value="ZN2_CY6_FUNGAL_2"/>
    <property type="match status" value="1"/>
</dbReference>
<evidence type="ECO:0000313" key="9">
    <source>
        <dbReference type="Proteomes" id="UP000053958"/>
    </source>
</evidence>
<protein>
    <recommendedName>
        <fullName evidence="7">Zn(2)-C6 fungal-type domain-containing protein</fullName>
    </recommendedName>
</protein>
<evidence type="ECO:0000256" key="6">
    <source>
        <dbReference type="SAM" id="MobiDB-lite"/>
    </source>
</evidence>
<dbReference type="GO" id="GO:0003677">
    <property type="term" value="F:DNA binding"/>
    <property type="evidence" value="ECO:0007669"/>
    <property type="project" value="UniProtKB-KW"/>
</dbReference>
<name>A0A0F4YVW9_RASE3</name>
<dbReference type="CDD" id="cd00067">
    <property type="entry name" value="GAL4"/>
    <property type="match status" value="1"/>
</dbReference>
<dbReference type="InterPro" id="IPR001138">
    <property type="entry name" value="Zn2Cys6_DnaBD"/>
</dbReference>
<keyword evidence="9" id="KW-1185">Reference proteome</keyword>
<dbReference type="CDD" id="cd12148">
    <property type="entry name" value="fungal_TF_MHR"/>
    <property type="match status" value="1"/>
</dbReference>
<sequence length="741" mass="84181">MNLLVQMHRQFGDVISRGCTEYIHCFTPPTKNTGQKCRRIGTYPIKDECLEVKSIEEILLDCVEEGKKDEKYPSIGADRAVSIGSLANDVAFLYSYLCQTDSRVHTLSRHFISVDIISAAILAETIAHRPHVILVNFPLAASLRTLRSCRKMTAPLARSCLACCRRKVKCDKKVPCSTCVNSGQVCEYPQGPIRRHRARRQDRFDGSSKRNHKAGERSRSTSTDSGGRLIVDGDGKSRFLSSLFWANVEDEDNLQRSILDESGHRPNFYPGSPFSLSFFFCRRFQEQPDRPEPLYDPLGWPPDHIDTCWNPYKNNVDPVVRILHKPNIEKLIRAVTPSGLAALDEASAALVVAICYASVVTLDSRLAVQHFGEEHSTLIRQHEYAVELSMARAGWICSDHIQVLQAFVLVLVSCVIVSLRIATSLALHHDSVDFGLSPFEVDMRARLWRHLCLIDIRVSEDYGTDPSFLSRNGNYRLPLNVNDSDWDVGAKAPPREHQGPTEMTWSLIRFEACHALLRIWAASRPRSRSCFDMQSSTGRSHGTAFEIREGFVKRFSAFMETKYLRFLGTEPTDPLHRMLAETVRAFLIKLRLIVHYSALQNAAAGAQESGIEPTVRNELFLSALELLECHYRLCSAEYMANFKWIATQYSQWHATAFVLSHVYSLLKTSEPGESPLPPEVLGRVLQVIPFAFDETDRFDKMTGLIHRWRPLERLYQRVMKELVRIQPKDVDILLYKSFGTF</sequence>
<comment type="caution">
    <text evidence="8">The sequence shown here is derived from an EMBL/GenBank/DDBJ whole genome shotgun (WGS) entry which is preliminary data.</text>
</comment>
<feature type="domain" description="Zn(2)-C6 fungal-type" evidence="7">
    <location>
        <begin position="159"/>
        <end position="188"/>
    </location>
</feature>